<reference evidence="2" key="1">
    <citation type="journal article" date="2015" name="Nature">
        <title>Complex archaea that bridge the gap between prokaryotes and eukaryotes.</title>
        <authorList>
            <person name="Spang A."/>
            <person name="Saw J.H."/>
            <person name="Jorgensen S.L."/>
            <person name="Zaremba-Niedzwiedzka K."/>
            <person name="Martijn J."/>
            <person name="Lind A.E."/>
            <person name="van Eijk R."/>
            <person name="Schleper C."/>
            <person name="Guy L."/>
            <person name="Ettema T.J."/>
        </authorList>
    </citation>
    <scope>NUCLEOTIDE SEQUENCE</scope>
</reference>
<keyword evidence="1" id="KW-0812">Transmembrane</keyword>
<protein>
    <submittedName>
        <fullName evidence="2">Uncharacterized protein</fullName>
    </submittedName>
</protein>
<dbReference type="EMBL" id="LAZR01000084">
    <property type="protein sequence ID" value="KKN93776.1"/>
    <property type="molecule type" value="Genomic_DNA"/>
</dbReference>
<accession>A0A0F9X4N2</accession>
<evidence type="ECO:0000256" key="1">
    <source>
        <dbReference type="SAM" id="Phobius"/>
    </source>
</evidence>
<organism evidence="2">
    <name type="scientific">marine sediment metagenome</name>
    <dbReference type="NCBI Taxonomy" id="412755"/>
    <lineage>
        <taxon>unclassified sequences</taxon>
        <taxon>metagenomes</taxon>
        <taxon>ecological metagenomes</taxon>
    </lineage>
</organism>
<name>A0A0F9X4N2_9ZZZZ</name>
<feature type="transmembrane region" description="Helical" evidence="1">
    <location>
        <begin position="161"/>
        <end position="183"/>
    </location>
</feature>
<keyword evidence="1" id="KW-1133">Transmembrane helix</keyword>
<dbReference type="AlphaFoldDB" id="A0A0F9X4N2"/>
<comment type="caution">
    <text evidence="2">The sequence shown here is derived from an EMBL/GenBank/DDBJ whole genome shotgun (WGS) entry which is preliminary data.</text>
</comment>
<gene>
    <name evidence="2" type="ORF">LCGC14_0196090</name>
</gene>
<keyword evidence="1" id="KW-0472">Membrane</keyword>
<sequence length="190" mass="21890">MVQKTKLVLFIIFLLILPVNGQNIPTIHEFDFKGLNNKGNEWIKYRLCFEYSIFESTTKISVNFTTDYPLASIHADVTGFNDGTTTKQEGLLFKQDELNVWFFPRNTTAFFYEMDFFYERHPGSAYDGYNKEYPIGAHKTITESVILNRTCNWSVLDKNKLFTVGAASYPLSFGLLAIGLLLLTKKYFNV</sequence>
<evidence type="ECO:0000313" key="2">
    <source>
        <dbReference type="EMBL" id="KKN93776.1"/>
    </source>
</evidence>
<proteinExistence type="predicted"/>